<evidence type="ECO:0000313" key="3">
    <source>
        <dbReference type="Proteomes" id="UP000327044"/>
    </source>
</evidence>
<protein>
    <recommendedName>
        <fullName evidence="4">Lipid-binding serum glycoprotein N-terminal domain-containing protein</fullName>
    </recommendedName>
</protein>
<name>A0A5N4AKW2_PHOPY</name>
<dbReference type="InterPro" id="IPR020234">
    <property type="entry name" value="Mite_allergen_group-7"/>
</dbReference>
<dbReference type="Proteomes" id="UP000327044">
    <property type="component" value="Unassembled WGS sequence"/>
</dbReference>
<comment type="caution">
    <text evidence="2">The sequence shown here is derived from an EMBL/GenBank/DDBJ whole genome shotgun (WGS) entry which is preliminary data.</text>
</comment>
<reference evidence="2 3" key="1">
    <citation type="journal article" date="2018" name="Elife">
        <title>Firefly genomes illuminate parallel origins of bioluminescence in beetles.</title>
        <authorList>
            <person name="Fallon T.R."/>
            <person name="Lower S.E."/>
            <person name="Chang C.H."/>
            <person name="Bessho-Uehara M."/>
            <person name="Martin G.J."/>
            <person name="Bewick A.J."/>
            <person name="Behringer M."/>
            <person name="Debat H.J."/>
            <person name="Wong I."/>
            <person name="Day J.C."/>
            <person name="Suvorov A."/>
            <person name="Silva C.J."/>
            <person name="Stanger-Hall K.F."/>
            <person name="Hall D.W."/>
            <person name="Schmitz R.J."/>
            <person name="Nelson D.R."/>
            <person name="Lewis S.M."/>
            <person name="Shigenobu S."/>
            <person name="Bybee S.M."/>
            <person name="Larracuente A.M."/>
            <person name="Oba Y."/>
            <person name="Weng J.K."/>
        </authorList>
    </citation>
    <scope>NUCLEOTIDE SEQUENCE [LARGE SCALE GENOMIC DNA]</scope>
    <source>
        <strain evidence="2">1611_PpyrPB1</strain>
        <tissue evidence="2">Whole body</tissue>
    </source>
</reference>
<feature type="chain" id="PRO_5024457682" description="Lipid-binding serum glycoprotein N-terminal domain-containing protein" evidence="1">
    <location>
        <begin position="24"/>
        <end position="470"/>
    </location>
</feature>
<sequence length="470" mass="52825">MISDNKMWKTLLLLLVVTRLSEFLQFAPQDISKELQKWREQIVKISNTPPSNRTETLNKHLDGCLKTFCDTIKGIGLDPILLPRYNSTFINNTVYGVIELTEAKLRGLSSLVRNEYVIVKFGYPLIKIHVPLRFNKISYEANYYAELLGYSTESLLVAEVNSFSFCFDVIINVRTVSILREQFKISTLGKVALSLGGRVSGIIADILLSVIQPAIEPMIRSAICQEINNMLDFVVDLIGFAEANPDISKMNVHEMRAKDIVDSVRSGDVAQQVQVASKFLDQKIDLIRNGINTVHLDPLFIHPKANPDARVKLSNSVLMGLTSLARMSDVIIQYQRPTLRIGIPVGFKNLSFNTDYEFMMLGTVSAGNMDAYVRGCIFQLDLQINTAFVRLKVDNFRILSLGQLSVWLGGSAVGITTSFLVKTLQPFWEPVVYLTVEQVVFDQLQQAVVSFNNVTCVILDNCHVQVRDVY</sequence>
<keyword evidence="3" id="KW-1185">Reference proteome</keyword>
<evidence type="ECO:0008006" key="4">
    <source>
        <dbReference type="Google" id="ProtNLM"/>
    </source>
</evidence>
<dbReference type="InterPro" id="IPR038602">
    <property type="entry name" value="Mite_allergen_7_sf"/>
</dbReference>
<gene>
    <name evidence="2" type="ORF">PPYR_08952</name>
</gene>
<feature type="signal peptide" evidence="1">
    <location>
        <begin position="1"/>
        <end position="23"/>
    </location>
</feature>
<dbReference type="EMBL" id="VVIM01000006">
    <property type="protein sequence ID" value="KAB0797959.1"/>
    <property type="molecule type" value="Genomic_DNA"/>
</dbReference>
<keyword evidence="1" id="KW-0732">Signal</keyword>
<accession>A0A5N4AKW2</accession>
<dbReference type="Gene3D" id="3.15.10.50">
    <property type="match status" value="2"/>
</dbReference>
<organism evidence="2 3">
    <name type="scientific">Photinus pyralis</name>
    <name type="common">Common eastern firefly</name>
    <name type="synonym">Lampyris pyralis</name>
    <dbReference type="NCBI Taxonomy" id="7054"/>
    <lineage>
        <taxon>Eukaryota</taxon>
        <taxon>Metazoa</taxon>
        <taxon>Ecdysozoa</taxon>
        <taxon>Arthropoda</taxon>
        <taxon>Hexapoda</taxon>
        <taxon>Insecta</taxon>
        <taxon>Pterygota</taxon>
        <taxon>Neoptera</taxon>
        <taxon>Endopterygota</taxon>
        <taxon>Coleoptera</taxon>
        <taxon>Polyphaga</taxon>
        <taxon>Elateriformia</taxon>
        <taxon>Elateroidea</taxon>
        <taxon>Lampyridae</taxon>
        <taxon>Lampyrinae</taxon>
        <taxon>Photinus</taxon>
    </lineage>
</organism>
<evidence type="ECO:0000313" key="2">
    <source>
        <dbReference type="EMBL" id="KAB0797959.1"/>
    </source>
</evidence>
<dbReference type="Pfam" id="PF16984">
    <property type="entry name" value="Grp7_allergen"/>
    <property type="match status" value="2"/>
</dbReference>
<proteinExistence type="predicted"/>
<dbReference type="InParanoid" id="A0A5N4AKW2"/>
<dbReference type="AlphaFoldDB" id="A0A5N4AKW2"/>
<evidence type="ECO:0000256" key="1">
    <source>
        <dbReference type="SAM" id="SignalP"/>
    </source>
</evidence>